<gene>
    <name evidence="2" type="ORF">PG986_014692</name>
</gene>
<accession>A0ABR1PUN5</accession>
<evidence type="ECO:0000313" key="3">
    <source>
        <dbReference type="Proteomes" id="UP001391051"/>
    </source>
</evidence>
<feature type="compositionally biased region" description="Polar residues" evidence="1">
    <location>
        <begin position="707"/>
        <end position="718"/>
    </location>
</feature>
<feature type="region of interest" description="Disordered" evidence="1">
    <location>
        <begin position="452"/>
        <end position="473"/>
    </location>
</feature>
<dbReference type="Proteomes" id="UP001391051">
    <property type="component" value="Unassembled WGS sequence"/>
</dbReference>
<name>A0ABR1PUN5_9PEZI</name>
<protein>
    <submittedName>
        <fullName evidence="2">Uncharacterized protein</fullName>
    </submittedName>
</protein>
<reference evidence="2 3" key="1">
    <citation type="submission" date="2023-01" db="EMBL/GenBank/DDBJ databases">
        <title>Analysis of 21 Apiospora genomes using comparative genomics revels a genus with tremendous synthesis potential of carbohydrate active enzymes and secondary metabolites.</title>
        <authorList>
            <person name="Sorensen T."/>
        </authorList>
    </citation>
    <scope>NUCLEOTIDE SEQUENCE [LARGE SCALE GENOMIC DNA]</scope>
    <source>
        <strain evidence="2 3">CBS 24483</strain>
    </source>
</reference>
<organism evidence="2 3">
    <name type="scientific">Apiospora aurea</name>
    <dbReference type="NCBI Taxonomy" id="335848"/>
    <lineage>
        <taxon>Eukaryota</taxon>
        <taxon>Fungi</taxon>
        <taxon>Dikarya</taxon>
        <taxon>Ascomycota</taxon>
        <taxon>Pezizomycotina</taxon>
        <taxon>Sordariomycetes</taxon>
        <taxon>Xylariomycetidae</taxon>
        <taxon>Amphisphaeriales</taxon>
        <taxon>Apiosporaceae</taxon>
        <taxon>Apiospora</taxon>
    </lineage>
</organism>
<sequence length="776" mass="81482">MQKAFAKIASLDSESALRDASFPAETETVAGGTLGPTSYSSLVDSATSTAELQTIASGMTNLQEAWNDANPPSFTRLARLDRTCSRVVPATAFLGLPAARGAFDFIAIAAGDLFRWLKTGVEAVIELVKHAATDAWHFVATIAGMVYRAVLDTVEAVVGAIEWIFTVIETAIEKLIQFVKFLFEWGDIKRTKDVLHSLVKLYMGHQMDQLSATKAAFDDHIVDAQKSLHQWASMDDWSSLGDASSKPASGSASSPAKGQTSSSMLFAAHFRNNASSITVKSGNSAASKAQFGDVVEALLKALSDEGQALSGVYSDLATVASKLPTMSVSEALKALAAVLAEGILLSAQVVVDALLDTLSALGNKVMEIMDTEIHIPVISDILDMIGIPTISYLDLFLWIGAVSYDVVYKIVYGASPFPDNNDVKAIISAESWESLTELLGKTTFAEPSFFDRAGATNGTKSNKAGGRGASPRSLPQALRQGIHIAGHATAGFCLFMGDFLVGFEAEASTGENPFSIPAAVLGGMVGILDGASGVLVPMCPIENTAVSAISTATTAAGLISKVLFSGYVQGKLATSDSKFSGLAVDDGRATGAIVSSVLLIPRIFATGWHFYELSQVPASKTRTSAILGEVANLTAYASALSYAVAVNDKDPASRQVPIAVMLACNLAMGGLQTAEAFQVDRARREQPSPDHGTVHATSVKSARKKITMQSAPNGTGDQLSGMRKLSVDGISKSSGKVNGKLNGKVNGKLNGKLNEFSSPHLVEPVLNGGPKDFLPN</sequence>
<dbReference type="EMBL" id="JAQQWE010000010">
    <property type="protein sequence ID" value="KAK7937824.1"/>
    <property type="molecule type" value="Genomic_DNA"/>
</dbReference>
<comment type="caution">
    <text evidence="2">The sequence shown here is derived from an EMBL/GenBank/DDBJ whole genome shotgun (WGS) entry which is preliminary data.</text>
</comment>
<feature type="region of interest" description="Disordered" evidence="1">
    <location>
        <begin position="682"/>
        <end position="721"/>
    </location>
</feature>
<dbReference type="GeneID" id="92083976"/>
<evidence type="ECO:0000256" key="1">
    <source>
        <dbReference type="SAM" id="MobiDB-lite"/>
    </source>
</evidence>
<feature type="region of interest" description="Disordered" evidence="1">
    <location>
        <begin position="757"/>
        <end position="776"/>
    </location>
</feature>
<keyword evidence="3" id="KW-1185">Reference proteome</keyword>
<evidence type="ECO:0000313" key="2">
    <source>
        <dbReference type="EMBL" id="KAK7937824.1"/>
    </source>
</evidence>
<dbReference type="RefSeq" id="XP_066693152.1">
    <property type="nucleotide sequence ID" value="XM_066850914.1"/>
</dbReference>
<proteinExistence type="predicted"/>